<feature type="domain" description="UvrD-like helicase ATP-binding" evidence="7">
    <location>
        <begin position="201"/>
        <end position="554"/>
    </location>
</feature>
<dbReference type="InterPro" id="IPR027417">
    <property type="entry name" value="P-loop_NTPase"/>
</dbReference>
<name>A0A558AU73_9STAP</name>
<keyword evidence="3 5" id="KW-0347">Helicase</keyword>
<dbReference type="InterPro" id="IPR014016">
    <property type="entry name" value="UvrD-like_ATP-bd"/>
</dbReference>
<evidence type="ECO:0000313" key="8">
    <source>
        <dbReference type="EMBL" id="TVT27809.1"/>
    </source>
</evidence>
<keyword evidence="6" id="KW-0175">Coiled coil</keyword>
<keyword evidence="2 5" id="KW-0378">Hydrolase</keyword>
<dbReference type="RefSeq" id="WP_145288858.1">
    <property type="nucleotide sequence ID" value="NZ_VMSJ01000003.1"/>
</dbReference>
<dbReference type="Gene3D" id="3.40.50.300">
    <property type="entry name" value="P-loop containing nucleotide triphosphate hydrolases"/>
    <property type="match status" value="2"/>
</dbReference>
<dbReference type="EMBL" id="VMSJ01000003">
    <property type="protein sequence ID" value="TVT27809.1"/>
    <property type="molecule type" value="Genomic_DNA"/>
</dbReference>
<evidence type="ECO:0000256" key="6">
    <source>
        <dbReference type="SAM" id="Coils"/>
    </source>
</evidence>
<protein>
    <submittedName>
        <fullName evidence="8">AAA family ATPase</fullName>
    </submittedName>
</protein>
<dbReference type="Pfam" id="PF00580">
    <property type="entry name" value="UvrD-helicase"/>
    <property type="match status" value="1"/>
</dbReference>
<evidence type="ECO:0000313" key="9">
    <source>
        <dbReference type="Proteomes" id="UP000315103"/>
    </source>
</evidence>
<dbReference type="PANTHER" id="PTHR11070">
    <property type="entry name" value="UVRD / RECB / PCRA DNA HELICASE FAMILY MEMBER"/>
    <property type="match status" value="1"/>
</dbReference>
<dbReference type="GO" id="GO:0003677">
    <property type="term" value="F:DNA binding"/>
    <property type="evidence" value="ECO:0007669"/>
    <property type="project" value="InterPro"/>
</dbReference>
<evidence type="ECO:0000256" key="3">
    <source>
        <dbReference type="ARBA" id="ARBA00022806"/>
    </source>
</evidence>
<dbReference type="GO" id="GO:0016787">
    <property type="term" value="F:hydrolase activity"/>
    <property type="evidence" value="ECO:0007669"/>
    <property type="project" value="UniProtKB-UniRule"/>
</dbReference>
<comment type="caution">
    <text evidence="8">The sequence shown here is derived from an EMBL/GenBank/DDBJ whole genome shotgun (WGS) entry which is preliminary data.</text>
</comment>
<dbReference type="GO" id="GO:0005829">
    <property type="term" value="C:cytosol"/>
    <property type="evidence" value="ECO:0007669"/>
    <property type="project" value="TreeGrafter"/>
</dbReference>
<dbReference type="InterPro" id="IPR000212">
    <property type="entry name" value="DNA_helicase_UvrD/REP"/>
</dbReference>
<keyword evidence="9" id="KW-1185">Reference proteome</keyword>
<evidence type="ECO:0000259" key="7">
    <source>
        <dbReference type="PROSITE" id="PS51198"/>
    </source>
</evidence>
<dbReference type="GO" id="GO:0005524">
    <property type="term" value="F:ATP binding"/>
    <property type="evidence" value="ECO:0007669"/>
    <property type="project" value="UniProtKB-UniRule"/>
</dbReference>
<gene>
    <name evidence="8" type="ORF">FO441_08880</name>
</gene>
<dbReference type="GO" id="GO:0000725">
    <property type="term" value="P:recombinational repair"/>
    <property type="evidence" value="ECO:0007669"/>
    <property type="project" value="TreeGrafter"/>
</dbReference>
<evidence type="ECO:0000256" key="1">
    <source>
        <dbReference type="ARBA" id="ARBA00022741"/>
    </source>
</evidence>
<dbReference type="PANTHER" id="PTHR11070:SF17">
    <property type="entry name" value="DNA HELICASE IV"/>
    <property type="match status" value="1"/>
</dbReference>
<evidence type="ECO:0000256" key="5">
    <source>
        <dbReference type="PROSITE-ProRule" id="PRU00560"/>
    </source>
</evidence>
<dbReference type="Proteomes" id="UP000315103">
    <property type="component" value="Unassembled WGS sequence"/>
</dbReference>
<feature type="coiled-coil region" evidence="6">
    <location>
        <begin position="377"/>
        <end position="404"/>
    </location>
</feature>
<dbReference type="OrthoDB" id="9787585at2"/>
<feature type="binding site" evidence="5">
    <location>
        <begin position="222"/>
        <end position="229"/>
    </location>
    <ligand>
        <name>ATP</name>
        <dbReference type="ChEBI" id="CHEBI:30616"/>
    </ligand>
</feature>
<accession>A0A558AU73</accession>
<sequence>MQILSFEEEARHLGFITDFLKVFRADLEMRQGRTAEGIVGTRYEINENISNAIDFEDGNVMEFVQMLPEIRTTEMNFNYIHTMLERTKRMIPKPYFGKITVDGEAIYIGTGTIKNKDNDILIYDWRTPVASLFYENRTGDLSYIIPDGSRIDATVEQRRQFIIEDGTLVNMFDSDMYIGDEILQNMITDSSQSRLKNIVSTIQQEQNDIIRLPLSRDTLVYGPPGSGKTSLAMQRIAYLLYQHKNTLNPENILLVSPNEVFNDYLSDVLPELGENHVKNTTFYRLLSRFPYFKGRNFEHVYENIRRLRESDSGHAIYEYKNSIDYFSTLHQFIQSLGEAGMEFRNLVGENGMFYTKEGLAHIFYNELSAHPVRRRLAKMQERLLSRYTEEIRRLTEERFKALHETNTYIGEENELKKEAHEYAKKQLRVVHRQISLFRFVHFEKLYLNSIGDRKFRNQTVRSIKENDFKYEDIAPLLYLYIHVLGRTDRQIQHVLIDEVQDYSNIQYYVMRHFYHKATFTSLGDPNQQIHPGRKDPLIARDHTEKRLEQSYRSTNQINAFLNSIIPGSIKSVSVDGDEVQKIRTDDEIEYVKALLRNDEHPQVAIITPTRAAADAYYKALESEFPQIKNLGETDTLYNQSFIVLPYYLSKGFEYNTVILTSAHDYADSKHILYVLASRATRHLHLLNPES</sequence>
<keyword evidence="1 5" id="KW-0547">Nucleotide-binding</keyword>
<evidence type="ECO:0000256" key="2">
    <source>
        <dbReference type="ARBA" id="ARBA00022801"/>
    </source>
</evidence>
<evidence type="ECO:0000256" key="4">
    <source>
        <dbReference type="ARBA" id="ARBA00022840"/>
    </source>
</evidence>
<dbReference type="SUPFAM" id="SSF52540">
    <property type="entry name" value="P-loop containing nucleoside triphosphate hydrolases"/>
    <property type="match status" value="1"/>
</dbReference>
<keyword evidence="4 5" id="KW-0067">ATP-binding</keyword>
<dbReference type="AlphaFoldDB" id="A0A558AU73"/>
<dbReference type="PROSITE" id="PS51198">
    <property type="entry name" value="UVRD_HELICASE_ATP_BIND"/>
    <property type="match status" value="1"/>
</dbReference>
<dbReference type="GO" id="GO:0043138">
    <property type="term" value="F:3'-5' DNA helicase activity"/>
    <property type="evidence" value="ECO:0007669"/>
    <property type="project" value="TreeGrafter"/>
</dbReference>
<proteinExistence type="predicted"/>
<reference evidence="8 9" key="1">
    <citation type="submission" date="2019-07" db="EMBL/GenBank/DDBJ databases">
        <title>Salinicoccus cyprini sp. nov., isolated from gastro-intestinal tract of mirror carp, Cyprinus carpio var. specularis, collected from Gobind Sagar Reservoir, Himachal Pradesh, India.</title>
        <authorList>
            <person name="Talwar C."/>
            <person name="Singh A.K."/>
            <person name="Lal R."/>
            <person name="Negi R.K."/>
        </authorList>
    </citation>
    <scope>NUCLEOTIDE SEQUENCE [LARGE SCALE GENOMIC DNA]</scope>
    <source>
        <strain evidence="8 9">CT19</strain>
    </source>
</reference>
<organism evidence="8 9">
    <name type="scientific">Salinicoccus cyprini</name>
    <dbReference type="NCBI Taxonomy" id="2493691"/>
    <lineage>
        <taxon>Bacteria</taxon>
        <taxon>Bacillati</taxon>
        <taxon>Bacillota</taxon>
        <taxon>Bacilli</taxon>
        <taxon>Bacillales</taxon>
        <taxon>Staphylococcaceae</taxon>
        <taxon>Salinicoccus</taxon>
    </lineage>
</organism>